<dbReference type="InterPro" id="IPR036397">
    <property type="entry name" value="RNaseH_sf"/>
</dbReference>
<evidence type="ECO:0000259" key="1">
    <source>
        <dbReference type="SMART" id="SM00479"/>
    </source>
</evidence>
<dbReference type="GO" id="GO:0003678">
    <property type="term" value="F:DNA helicase activity"/>
    <property type="evidence" value="ECO:0007669"/>
    <property type="project" value="UniProtKB-EC"/>
</dbReference>
<dbReference type="SMART" id="SM00479">
    <property type="entry name" value="EXOIII"/>
    <property type="match status" value="1"/>
</dbReference>
<dbReference type="PANTHER" id="PTHR30231:SF41">
    <property type="entry name" value="DNA POLYMERASE III SUBUNIT EPSILON"/>
    <property type="match status" value="1"/>
</dbReference>
<protein>
    <submittedName>
        <fullName evidence="2">Bifunctional ATP-dependent DNA helicase/DNA polymerase III subunit epsilon (DinG)</fullName>
        <ecNumber evidence="2">3.6.4.12</ecNumber>
    </submittedName>
</protein>
<dbReference type="EMBL" id="KF900802">
    <property type="protein sequence ID" value="AIF07439.1"/>
    <property type="molecule type" value="Genomic_DNA"/>
</dbReference>
<keyword evidence="2" id="KW-0547">Nucleotide-binding</keyword>
<organism evidence="2">
    <name type="scientific">uncultured marine group II/III euryarchaeote KM3_202_H06</name>
    <dbReference type="NCBI Taxonomy" id="1457980"/>
    <lineage>
        <taxon>Archaea</taxon>
        <taxon>Methanobacteriati</taxon>
        <taxon>Methanobacteriota</taxon>
        <taxon>environmental samples</taxon>
    </lineage>
</organism>
<dbReference type="GO" id="GO:0045004">
    <property type="term" value="P:DNA replication proofreading"/>
    <property type="evidence" value="ECO:0007669"/>
    <property type="project" value="TreeGrafter"/>
</dbReference>
<dbReference type="AlphaFoldDB" id="A0A075GUN7"/>
<dbReference type="GO" id="GO:0003676">
    <property type="term" value="F:nucleic acid binding"/>
    <property type="evidence" value="ECO:0007669"/>
    <property type="project" value="InterPro"/>
</dbReference>
<proteinExistence type="predicted"/>
<dbReference type="FunFam" id="3.30.420.10:FF:000045">
    <property type="entry name" value="3'-5' exonuclease DinG"/>
    <property type="match status" value="1"/>
</dbReference>
<dbReference type="InterPro" id="IPR012337">
    <property type="entry name" value="RNaseH-like_sf"/>
</dbReference>
<dbReference type="PANTHER" id="PTHR30231">
    <property type="entry name" value="DNA POLYMERASE III SUBUNIT EPSILON"/>
    <property type="match status" value="1"/>
</dbReference>
<dbReference type="Pfam" id="PF00929">
    <property type="entry name" value="RNase_T"/>
    <property type="match status" value="1"/>
</dbReference>
<reference evidence="2" key="1">
    <citation type="journal article" date="2014" name="Genome Biol. Evol.">
        <title>Pangenome evidence for extensive interdomain horizontal transfer affecting lineage core and shell genes in uncultured planktonic thaumarchaeota and euryarchaeota.</title>
        <authorList>
            <person name="Deschamps P."/>
            <person name="Zivanovic Y."/>
            <person name="Moreira D."/>
            <person name="Rodriguez-Valera F."/>
            <person name="Lopez-Garcia P."/>
        </authorList>
    </citation>
    <scope>NUCLEOTIDE SEQUENCE</scope>
</reference>
<dbReference type="InterPro" id="IPR013520">
    <property type="entry name" value="Ribonucl_H"/>
</dbReference>
<keyword evidence="2" id="KW-0347">Helicase</keyword>
<dbReference type="SUPFAM" id="SSF53098">
    <property type="entry name" value="Ribonuclease H-like"/>
    <property type="match status" value="1"/>
</dbReference>
<evidence type="ECO:0000313" key="2">
    <source>
        <dbReference type="EMBL" id="AIF07439.1"/>
    </source>
</evidence>
<keyword evidence="2" id="KW-0067">ATP-binding</keyword>
<sequence>MRFTRVHGRCHERPVVSAGMLSGYRVLGFDLETTGFDYRSDRIVQFALIGSDVDGSHINLQSLVDPRVPIPPNTTQVHGITDDDVRGVGGFNQHVADIASMIEDSVIVGHNVVQFDWRFLEMECMRAGVEAPRPRAIIDTLVLARRLGIPGRHTLGHLCERFGIGMDRSHQADVDAGATLLLLWRILQAYPRKYKESVDDLLDSLSN</sequence>
<dbReference type="Gene3D" id="3.30.420.10">
    <property type="entry name" value="Ribonuclease H-like superfamily/Ribonuclease H"/>
    <property type="match status" value="1"/>
</dbReference>
<gene>
    <name evidence="2" type="primary">dinG</name>
</gene>
<name>A0A075GUN7_9EURY</name>
<accession>A0A075GUN7</accession>
<dbReference type="GO" id="GO:0008408">
    <property type="term" value="F:3'-5' exonuclease activity"/>
    <property type="evidence" value="ECO:0007669"/>
    <property type="project" value="TreeGrafter"/>
</dbReference>
<dbReference type="EC" id="3.6.4.12" evidence="2"/>
<dbReference type="CDD" id="cd06127">
    <property type="entry name" value="DEDDh"/>
    <property type="match status" value="1"/>
</dbReference>
<feature type="domain" description="Exonuclease" evidence="1">
    <location>
        <begin position="25"/>
        <end position="192"/>
    </location>
</feature>
<keyword evidence="2" id="KW-0378">Hydrolase</keyword>
<dbReference type="GO" id="GO:0005829">
    <property type="term" value="C:cytosol"/>
    <property type="evidence" value="ECO:0007669"/>
    <property type="project" value="TreeGrafter"/>
</dbReference>